<reference evidence="1" key="1">
    <citation type="submission" date="2014-12" db="EMBL/GenBank/DDBJ databases">
        <title>Insight into the proteome of Arion vulgaris.</title>
        <authorList>
            <person name="Aradska J."/>
            <person name="Bulat T."/>
            <person name="Smidak R."/>
            <person name="Sarate P."/>
            <person name="Gangsoo J."/>
            <person name="Sialana F."/>
            <person name="Bilban M."/>
            <person name="Lubec G."/>
        </authorList>
    </citation>
    <scope>NUCLEOTIDE SEQUENCE</scope>
    <source>
        <tissue evidence="1">Skin</tissue>
    </source>
</reference>
<sequence>MRIYVTNSEYPRRCPYQLHDIVNIRTLNNVTLTAISNFSQSQVPIFSWVD</sequence>
<dbReference type="AlphaFoldDB" id="A0A0B7APD9"/>
<dbReference type="EMBL" id="HACG01035562">
    <property type="protein sequence ID" value="CEK82427.1"/>
    <property type="molecule type" value="Transcribed_RNA"/>
</dbReference>
<protein>
    <submittedName>
        <fullName evidence="1">Uncharacterized protein</fullName>
    </submittedName>
</protein>
<name>A0A0B7APD9_9EUPU</name>
<evidence type="ECO:0000313" key="1">
    <source>
        <dbReference type="EMBL" id="CEK82427.1"/>
    </source>
</evidence>
<gene>
    <name evidence="1" type="primary">ORF131459</name>
</gene>
<organism evidence="1">
    <name type="scientific">Arion vulgaris</name>
    <dbReference type="NCBI Taxonomy" id="1028688"/>
    <lineage>
        <taxon>Eukaryota</taxon>
        <taxon>Metazoa</taxon>
        <taxon>Spiralia</taxon>
        <taxon>Lophotrochozoa</taxon>
        <taxon>Mollusca</taxon>
        <taxon>Gastropoda</taxon>
        <taxon>Heterobranchia</taxon>
        <taxon>Euthyneura</taxon>
        <taxon>Panpulmonata</taxon>
        <taxon>Eupulmonata</taxon>
        <taxon>Stylommatophora</taxon>
        <taxon>Helicina</taxon>
        <taxon>Arionoidea</taxon>
        <taxon>Arionidae</taxon>
        <taxon>Arion</taxon>
    </lineage>
</organism>
<proteinExistence type="predicted"/>
<accession>A0A0B7APD9</accession>